<protein>
    <recommendedName>
        <fullName evidence="6">HTH La-type RNA-binding domain-containing protein</fullName>
    </recommendedName>
</protein>
<dbReference type="PANTHER" id="PTHR22792:SF166">
    <property type="entry name" value="LUPUS LA PROTEIN HOMOLOG"/>
    <property type="match status" value="1"/>
</dbReference>
<evidence type="ECO:0000256" key="5">
    <source>
        <dbReference type="SAM" id="MobiDB-lite"/>
    </source>
</evidence>
<organism evidence="7 8">
    <name type="scientific">Necator americanus</name>
    <name type="common">Human hookworm</name>
    <dbReference type="NCBI Taxonomy" id="51031"/>
    <lineage>
        <taxon>Eukaryota</taxon>
        <taxon>Metazoa</taxon>
        <taxon>Ecdysozoa</taxon>
        <taxon>Nematoda</taxon>
        <taxon>Chromadorea</taxon>
        <taxon>Rhabditida</taxon>
        <taxon>Rhabditina</taxon>
        <taxon>Rhabditomorpha</taxon>
        <taxon>Strongyloidea</taxon>
        <taxon>Ancylostomatidae</taxon>
        <taxon>Bunostominae</taxon>
        <taxon>Necator</taxon>
    </lineage>
</organism>
<keyword evidence="3" id="KW-0539">Nucleus</keyword>
<dbReference type="PROSITE" id="PS50961">
    <property type="entry name" value="HTH_LA"/>
    <property type="match status" value="1"/>
</dbReference>
<dbReference type="PANTHER" id="PTHR22792">
    <property type="entry name" value="LUPUS LA PROTEIN-RELATED"/>
    <property type="match status" value="1"/>
</dbReference>
<sequence length="124" mass="13674">MNMTESENVAPSAAGESVNEKVVRQLEYYFGNINLPRDKFLQDSMKQDEGWVPINTLLTFNRLAAITTETRNGYVAYALLTFLATIGDLGQEIVVLLYVSIKDASTSKSTTSLEQISSSATNNE</sequence>
<comment type="subcellular location">
    <subcellularLocation>
        <location evidence="1">Nucleus</location>
    </subcellularLocation>
</comment>
<evidence type="ECO:0000256" key="2">
    <source>
        <dbReference type="ARBA" id="ARBA00022884"/>
    </source>
</evidence>
<dbReference type="InterPro" id="IPR006630">
    <property type="entry name" value="La_HTH"/>
</dbReference>
<accession>A0ABR1CCC4</accession>
<dbReference type="InterPro" id="IPR036390">
    <property type="entry name" value="WH_DNA-bd_sf"/>
</dbReference>
<dbReference type="InterPro" id="IPR045180">
    <property type="entry name" value="La_dom_prot"/>
</dbReference>
<keyword evidence="8" id="KW-1185">Reference proteome</keyword>
<keyword evidence="2 4" id="KW-0694">RNA-binding</keyword>
<comment type="caution">
    <text evidence="7">The sequence shown here is derived from an EMBL/GenBank/DDBJ whole genome shotgun (WGS) entry which is preliminary data.</text>
</comment>
<dbReference type="Pfam" id="PF05383">
    <property type="entry name" value="La"/>
    <property type="match status" value="1"/>
</dbReference>
<dbReference type="EMBL" id="JAVFWL010000002">
    <property type="protein sequence ID" value="KAK6735138.1"/>
    <property type="molecule type" value="Genomic_DNA"/>
</dbReference>
<dbReference type="Gene3D" id="1.10.10.10">
    <property type="entry name" value="Winged helix-like DNA-binding domain superfamily/Winged helix DNA-binding domain"/>
    <property type="match status" value="1"/>
</dbReference>
<evidence type="ECO:0000256" key="3">
    <source>
        <dbReference type="ARBA" id="ARBA00023242"/>
    </source>
</evidence>
<evidence type="ECO:0000256" key="1">
    <source>
        <dbReference type="ARBA" id="ARBA00004123"/>
    </source>
</evidence>
<evidence type="ECO:0000313" key="7">
    <source>
        <dbReference type="EMBL" id="KAK6735138.1"/>
    </source>
</evidence>
<name>A0ABR1CCC4_NECAM</name>
<evidence type="ECO:0000259" key="6">
    <source>
        <dbReference type="PROSITE" id="PS50961"/>
    </source>
</evidence>
<dbReference type="Proteomes" id="UP001303046">
    <property type="component" value="Unassembled WGS sequence"/>
</dbReference>
<dbReference type="PRINTS" id="PR00302">
    <property type="entry name" value="LUPUSLA"/>
</dbReference>
<gene>
    <name evidence="7" type="primary">Necator_chrII.g6164</name>
    <name evidence="7" type="ORF">RB195_018371</name>
</gene>
<evidence type="ECO:0000256" key="4">
    <source>
        <dbReference type="PROSITE-ProRule" id="PRU00332"/>
    </source>
</evidence>
<dbReference type="InterPro" id="IPR036388">
    <property type="entry name" value="WH-like_DNA-bd_sf"/>
</dbReference>
<reference evidence="7 8" key="1">
    <citation type="submission" date="2023-08" db="EMBL/GenBank/DDBJ databases">
        <title>A Necator americanus chromosomal reference genome.</title>
        <authorList>
            <person name="Ilik V."/>
            <person name="Petrzelkova K.J."/>
            <person name="Pardy F."/>
            <person name="Fuh T."/>
            <person name="Niatou-Singa F.S."/>
            <person name="Gouil Q."/>
            <person name="Baker L."/>
            <person name="Ritchie M.E."/>
            <person name="Jex A.R."/>
            <person name="Gazzola D."/>
            <person name="Li H."/>
            <person name="Toshio Fujiwara R."/>
            <person name="Zhan B."/>
            <person name="Aroian R.V."/>
            <person name="Pafco B."/>
            <person name="Schwarz E.M."/>
        </authorList>
    </citation>
    <scope>NUCLEOTIDE SEQUENCE [LARGE SCALE GENOMIC DNA]</scope>
    <source>
        <strain evidence="7 8">Aroian</strain>
        <tissue evidence="7">Whole animal</tissue>
    </source>
</reference>
<dbReference type="InterPro" id="IPR002344">
    <property type="entry name" value="Lupus_La"/>
</dbReference>
<feature type="domain" description="HTH La-type RNA-binding" evidence="6">
    <location>
        <begin position="12"/>
        <end position="106"/>
    </location>
</feature>
<dbReference type="SMART" id="SM00715">
    <property type="entry name" value="LA"/>
    <property type="match status" value="1"/>
</dbReference>
<proteinExistence type="predicted"/>
<dbReference type="SUPFAM" id="SSF46785">
    <property type="entry name" value="Winged helix' DNA-binding domain"/>
    <property type="match status" value="1"/>
</dbReference>
<evidence type="ECO:0000313" key="8">
    <source>
        <dbReference type="Proteomes" id="UP001303046"/>
    </source>
</evidence>
<feature type="region of interest" description="Disordered" evidence="5">
    <location>
        <begin position="105"/>
        <end position="124"/>
    </location>
</feature>